<dbReference type="EMBL" id="BMIW01000049">
    <property type="protein sequence ID" value="GGG17875.1"/>
    <property type="molecule type" value="Genomic_DNA"/>
</dbReference>
<evidence type="ECO:0000256" key="1">
    <source>
        <dbReference type="SAM" id="Phobius"/>
    </source>
</evidence>
<protein>
    <submittedName>
        <fullName evidence="2">Uncharacterized protein</fullName>
    </submittedName>
</protein>
<accession>A0ABQ1W6S4</accession>
<evidence type="ECO:0000313" key="2">
    <source>
        <dbReference type="EMBL" id="GGG17875.1"/>
    </source>
</evidence>
<dbReference type="RefSeq" id="WP_120461554.1">
    <property type="nucleotide sequence ID" value="NZ_BMIW01000049.1"/>
</dbReference>
<reference evidence="3" key="1">
    <citation type="journal article" date="2019" name="Int. J. Syst. Evol. Microbiol.">
        <title>The Global Catalogue of Microorganisms (GCM) 10K type strain sequencing project: providing services to taxonomists for standard genome sequencing and annotation.</title>
        <authorList>
            <consortium name="The Broad Institute Genomics Platform"/>
            <consortium name="The Broad Institute Genome Sequencing Center for Infectious Disease"/>
            <person name="Wu L."/>
            <person name="Ma J."/>
        </authorList>
    </citation>
    <scope>NUCLEOTIDE SEQUENCE [LARGE SCALE GENOMIC DNA]</scope>
    <source>
        <strain evidence="3">CGMCC 1.15420</strain>
    </source>
</reference>
<organism evidence="2 3">
    <name type="scientific">Paenibacillus aceti</name>
    <dbReference type="NCBI Taxonomy" id="1820010"/>
    <lineage>
        <taxon>Bacteria</taxon>
        <taxon>Bacillati</taxon>
        <taxon>Bacillota</taxon>
        <taxon>Bacilli</taxon>
        <taxon>Bacillales</taxon>
        <taxon>Paenibacillaceae</taxon>
        <taxon>Paenibacillus</taxon>
    </lineage>
</organism>
<keyword evidence="1" id="KW-0812">Transmembrane</keyword>
<name>A0ABQ1W6S4_9BACL</name>
<dbReference type="Proteomes" id="UP000608420">
    <property type="component" value="Unassembled WGS sequence"/>
</dbReference>
<sequence length="134" mass="15426">MSENPYGSRPQITAKRSIKILEKEIVRSKPPTFLAPGAFLALFIPVWSQYAVFFFKAFDSTKFNESTSVFVTFTVVALFISVCIGTFKAMFSLVEDFFMIEINIKKRFLEKVEDALLFYNDTCVDLEYVLNRSN</sequence>
<keyword evidence="1" id="KW-0472">Membrane</keyword>
<keyword evidence="3" id="KW-1185">Reference proteome</keyword>
<gene>
    <name evidence="2" type="ORF">GCM10010913_44980</name>
</gene>
<feature type="transmembrane region" description="Helical" evidence="1">
    <location>
        <begin position="67"/>
        <end position="91"/>
    </location>
</feature>
<keyword evidence="1" id="KW-1133">Transmembrane helix</keyword>
<proteinExistence type="predicted"/>
<feature type="transmembrane region" description="Helical" evidence="1">
    <location>
        <begin position="33"/>
        <end position="55"/>
    </location>
</feature>
<evidence type="ECO:0000313" key="3">
    <source>
        <dbReference type="Proteomes" id="UP000608420"/>
    </source>
</evidence>
<comment type="caution">
    <text evidence="2">The sequence shown here is derived from an EMBL/GenBank/DDBJ whole genome shotgun (WGS) entry which is preliminary data.</text>
</comment>